<feature type="coiled-coil region" evidence="1">
    <location>
        <begin position="1150"/>
        <end position="1177"/>
    </location>
</feature>
<name>A0A370E193_9GAMM</name>
<gene>
    <name evidence="4" type="ORF">DIZ79_00630</name>
</gene>
<dbReference type="InterPro" id="IPR025295">
    <property type="entry name" value="eCIS_core_dom"/>
</dbReference>
<reference evidence="4 5" key="1">
    <citation type="journal article" date="2018" name="ISME J.">
        <title>Endosymbiont genomes yield clues of tubeworm success.</title>
        <authorList>
            <person name="Li Y."/>
            <person name="Liles M.R."/>
            <person name="Halanych K.M."/>
        </authorList>
    </citation>
    <scope>NUCLEOTIDE SEQUENCE [LARGE SCALE GENOMIC DNA]</scope>
    <source>
        <strain evidence="4">A1422</strain>
    </source>
</reference>
<keyword evidence="1" id="KW-0175">Coiled coil</keyword>
<evidence type="ECO:0000313" key="4">
    <source>
        <dbReference type="EMBL" id="RDH93435.1"/>
    </source>
</evidence>
<dbReference type="Pfam" id="PF13699">
    <property type="entry name" value="eCIS_core"/>
    <property type="match status" value="1"/>
</dbReference>
<protein>
    <recommendedName>
        <fullName evidence="3">eCIS core domain-containing protein</fullName>
    </recommendedName>
</protein>
<evidence type="ECO:0000259" key="3">
    <source>
        <dbReference type="Pfam" id="PF13699"/>
    </source>
</evidence>
<feature type="region of interest" description="Disordered" evidence="2">
    <location>
        <begin position="1"/>
        <end position="36"/>
    </location>
</feature>
<proteinExistence type="predicted"/>
<dbReference type="Proteomes" id="UP000255508">
    <property type="component" value="Unassembled WGS sequence"/>
</dbReference>
<feature type="region of interest" description="Disordered" evidence="2">
    <location>
        <begin position="195"/>
        <end position="240"/>
    </location>
</feature>
<evidence type="ECO:0000256" key="1">
    <source>
        <dbReference type="SAM" id="Coils"/>
    </source>
</evidence>
<dbReference type="EMBL" id="QFXD01000008">
    <property type="protein sequence ID" value="RDH93435.1"/>
    <property type="molecule type" value="Genomic_DNA"/>
</dbReference>
<evidence type="ECO:0000256" key="2">
    <source>
        <dbReference type="SAM" id="MobiDB-lite"/>
    </source>
</evidence>
<organism evidence="4 5">
    <name type="scientific">endosymbiont of Lamellibrachia luymesi</name>
    <dbReference type="NCBI Taxonomy" id="2200907"/>
    <lineage>
        <taxon>Bacteria</taxon>
        <taxon>Pseudomonadati</taxon>
        <taxon>Pseudomonadota</taxon>
        <taxon>Gammaproteobacteria</taxon>
        <taxon>sulfur-oxidizing symbionts</taxon>
    </lineage>
</organism>
<accession>A0A370E193</accession>
<feature type="compositionally biased region" description="Polar residues" evidence="2">
    <location>
        <begin position="11"/>
        <end position="20"/>
    </location>
</feature>
<sequence length="1372" mass="153952">MSNHADKQQRSNRISRQPFFNHQGAKPEKSFISTNPVQAKLKVSKPNDPHEVEAEAMADHVAARLATPAFFHSEQAPGSQLNRQPEAEEEEALQTLRRQPEEEEEELQTLQRQPEEEEEELQTLRRQPEEEEEELQTQPEEDEEAVDRTPKHYRYRSGVPPPFPRASHSFGGSPIHRFRQSPVKIYQSAGLAVNRQRRYRSPRRTLHRSATARGPPEPGPGFRSHLQNSKGAGHPMPSTLRQPMESAFQADFSRVRLHTGQRAASMSGQINAQAFTHGSHIYFGQGRYAPESSAGKHLLAHELTHVVQQGGAVQRLPATPGIQRKATRSDGRITRAPPSIQRPPDFIGRRLNSYARYIPGYTLLTVLIGYNPLLGQLVARTPRNLLQGFMGLASVLGTRLFDKLTELGIVDDAFNWVNVRLQALRLNIDRVEGLIRQAYDRMDFLRLDPIAYNRRVLVNTFSPLVSDVRRFAGQLVDKVVELIKNALLSTLRSLASALPGYRLITVIIGSDPLTDAPVIATTAQIIAEFLTLIGATQELAKMREHGALERTAAWIDLQLALLNFNIAEISALFSIAWNSFSIRDVFNPVAAFNRVLNVFAPFVSRAFRFARNVATTVLSFIKDALLDWLSRHAGSVPGFHLFTVIIGRNPFTQQPVPRTASNFIRGFLSFVPGGEEKFRNLQQSGAIERAMAWLNVQIARLNLTWAMIRALFTQAWNSFSITDLLDPVAAFQRIVALFRAPVRRIIRFAAAVAEKILEFIFEGVMGAGGSRVLAILKRGRDTFMTIINDPVAFIRNLIQAMVRGFRQFAGNILTHLRNGLVGWLLGALEGAGLQLPQTFNLQGIIFLVLQILGITYARIRPRLVQLLGEANVSRLETLFGFLRTLVTEGPGAAWQQIVEFIQGNLREIVMGAIRNWVITRVVTAAITRLATMFNPAGAVIQAILAIYNTIMFLIERINQIMAVVNSVLDSVSNIAAGRLDQAANYVEQTMARTIPVVISFLARLMGLGGIAGRIRSIIQRIQARVDSAIDRMVAWIARQGRRLLAGGRAVAGRARAAVAGVINWAGFRRRFSADGASHSVYFRRQGSQQQLIIASVPRPAMQFLNEYKAARNNLSGTGQQTKLQKWNQARDHVQNNIVPLAREIQQAQRNNATAAQKEQLRQRMMQQEVQLTNLLRQLLSGERNWGRVREKYRLEGMVGTYASMPRAVSDRITPDHQPQNTVFTHATSLPCFRTNLNPNSSGAQNMQRHAAGRTAQGYAINLHHYRHVRGRTYGRSPTGFIKNVRSQLNNTQPADLQRRIVVNQIRGELNADVQQIRREVGSPSNDSIWRDIYQEPQYGTQQERDQLIQQTRGQIRSGQGRIANQDLERFKP</sequence>
<feature type="region of interest" description="Disordered" evidence="2">
    <location>
        <begin position="65"/>
        <end position="171"/>
    </location>
</feature>
<feature type="compositionally biased region" description="Acidic residues" evidence="2">
    <location>
        <begin position="129"/>
        <end position="145"/>
    </location>
</feature>
<comment type="caution">
    <text evidence="4">The sequence shown here is derived from an EMBL/GenBank/DDBJ whole genome shotgun (WGS) entry which is preliminary data.</text>
</comment>
<feature type="region of interest" description="Disordered" evidence="2">
    <location>
        <begin position="1353"/>
        <end position="1372"/>
    </location>
</feature>
<evidence type="ECO:0000313" key="5">
    <source>
        <dbReference type="Proteomes" id="UP000255508"/>
    </source>
</evidence>
<feature type="domain" description="eCIS core" evidence="3">
    <location>
        <begin position="235"/>
        <end position="312"/>
    </location>
</feature>
<feature type="compositionally biased region" description="Basic residues" evidence="2">
    <location>
        <begin position="195"/>
        <end position="207"/>
    </location>
</feature>